<protein>
    <submittedName>
        <fullName evidence="1">Uncharacterized protein</fullName>
    </submittedName>
</protein>
<dbReference type="EMBL" id="JANJYI010000005">
    <property type="protein sequence ID" value="KAK2648094.1"/>
    <property type="molecule type" value="Genomic_DNA"/>
</dbReference>
<keyword evidence="2" id="KW-1185">Reference proteome</keyword>
<name>A0AAD9U654_9ROSI</name>
<organism evidence="1 2">
    <name type="scientific">Dipteronia dyeriana</name>
    <dbReference type="NCBI Taxonomy" id="168575"/>
    <lineage>
        <taxon>Eukaryota</taxon>
        <taxon>Viridiplantae</taxon>
        <taxon>Streptophyta</taxon>
        <taxon>Embryophyta</taxon>
        <taxon>Tracheophyta</taxon>
        <taxon>Spermatophyta</taxon>
        <taxon>Magnoliopsida</taxon>
        <taxon>eudicotyledons</taxon>
        <taxon>Gunneridae</taxon>
        <taxon>Pentapetalae</taxon>
        <taxon>rosids</taxon>
        <taxon>malvids</taxon>
        <taxon>Sapindales</taxon>
        <taxon>Sapindaceae</taxon>
        <taxon>Hippocastanoideae</taxon>
        <taxon>Acereae</taxon>
        <taxon>Dipteronia</taxon>
    </lineage>
</organism>
<reference evidence="1" key="1">
    <citation type="journal article" date="2023" name="Plant J.">
        <title>Genome sequences and population genomics provide insights into the demographic history, inbreeding, and mutation load of two 'living fossil' tree species of Dipteronia.</title>
        <authorList>
            <person name="Feng Y."/>
            <person name="Comes H.P."/>
            <person name="Chen J."/>
            <person name="Zhu S."/>
            <person name="Lu R."/>
            <person name="Zhang X."/>
            <person name="Li P."/>
            <person name="Qiu J."/>
            <person name="Olsen K.M."/>
            <person name="Qiu Y."/>
        </authorList>
    </citation>
    <scope>NUCLEOTIDE SEQUENCE</scope>
    <source>
        <strain evidence="1">KIB01</strain>
    </source>
</reference>
<evidence type="ECO:0000313" key="1">
    <source>
        <dbReference type="EMBL" id="KAK2648094.1"/>
    </source>
</evidence>
<dbReference type="AlphaFoldDB" id="A0AAD9U654"/>
<accession>A0AAD9U654</accession>
<sequence length="115" mass="13123">MVREEGDELRMGDLGLGEGEGYLNLIDDQMKPRKFYRLPTSKPKPSMPVICLSKTVNETREEIGFAISIRHEPPELRLDGDGDIFITEMLPVSPSLSASRGRRQWRFKMKVEDEG</sequence>
<dbReference type="Proteomes" id="UP001280121">
    <property type="component" value="Unassembled WGS sequence"/>
</dbReference>
<evidence type="ECO:0000313" key="2">
    <source>
        <dbReference type="Proteomes" id="UP001280121"/>
    </source>
</evidence>
<gene>
    <name evidence="1" type="ORF">Ddye_015583</name>
</gene>
<proteinExistence type="predicted"/>
<comment type="caution">
    <text evidence="1">The sequence shown here is derived from an EMBL/GenBank/DDBJ whole genome shotgun (WGS) entry which is preliminary data.</text>
</comment>